<reference evidence="1" key="1">
    <citation type="journal article" date="2014" name="Front. Microbiol.">
        <title>High frequency of phylogenetically diverse reductive dehalogenase-homologous genes in deep subseafloor sedimentary metagenomes.</title>
        <authorList>
            <person name="Kawai M."/>
            <person name="Futagami T."/>
            <person name="Toyoda A."/>
            <person name="Takaki Y."/>
            <person name="Nishi S."/>
            <person name="Hori S."/>
            <person name="Arai W."/>
            <person name="Tsubouchi T."/>
            <person name="Morono Y."/>
            <person name="Uchiyama I."/>
            <person name="Ito T."/>
            <person name="Fujiyama A."/>
            <person name="Inagaki F."/>
            <person name="Takami H."/>
        </authorList>
    </citation>
    <scope>NUCLEOTIDE SEQUENCE</scope>
    <source>
        <strain evidence="1">Expedition CK06-06</strain>
    </source>
</reference>
<evidence type="ECO:0000313" key="1">
    <source>
        <dbReference type="EMBL" id="GAG71307.1"/>
    </source>
</evidence>
<comment type="caution">
    <text evidence="1">The sequence shown here is derived from an EMBL/GenBank/DDBJ whole genome shotgun (WGS) entry which is preliminary data.</text>
</comment>
<gene>
    <name evidence="1" type="ORF">S01H4_11203</name>
</gene>
<accession>X1APK6</accession>
<dbReference type="AlphaFoldDB" id="X1APK6"/>
<sequence>DWIKRRDNAFTLLNGDLMNCAGKDTAPELFEDLITPDTAYAQLRAMLMPIKDKILMITRGGHEEAIFRKVGADYMARLAYDLGDIPYKPNGGMVGMRLGAPSKVKKHYIFFVYATHGWGGARTIGAKVKKVQDLAMVADADCYVLSHDHTQNVHRLNILMPPITNITMKRPVYLGIQRRLMVNTGGFIKYSGYIQRKGYMPQDLGTPRIRMEIKADHANYHKDLHCSL</sequence>
<organism evidence="1">
    <name type="scientific">marine sediment metagenome</name>
    <dbReference type="NCBI Taxonomy" id="412755"/>
    <lineage>
        <taxon>unclassified sequences</taxon>
        <taxon>metagenomes</taxon>
        <taxon>ecological metagenomes</taxon>
    </lineage>
</organism>
<proteinExistence type="predicted"/>
<name>X1APK6_9ZZZZ</name>
<evidence type="ECO:0008006" key="2">
    <source>
        <dbReference type="Google" id="ProtNLM"/>
    </source>
</evidence>
<protein>
    <recommendedName>
        <fullName evidence="2">Calcineurin-like phosphoesterase domain-containing protein</fullName>
    </recommendedName>
</protein>
<dbReference type="EMBL" id="BART01004477">
    <property type="protein sequence ID" value="GAG71307.1"/>
    <property type="molecule type" value="Genomic_DNA"/>
</dbReference>
<feature type="non-terminal residue" evidence="1">
    <location>
        <position position="1"/>
    </location>
</feature>